<evidence type="ECO:0000256" key="1">
    <source>
        <dbReference type="ARBA" id="ARBA00000085"/>
    </source>
</evidence>
<dbReference type="Pfam" id="PF01627">
    <property type="entry name" value="Hpt"/>
    <property type="match status" value="1"/>
</dbReference>
<dbReference type="Pfam" id="PF02518">
    <property type="entry name" value="HATPase_c"/>
    <property type="match status" value="1"/>
</dbReference>
<dbReference type="PROSITE" id="PS50851">
    <property type="entry name" value="CHEW"/>
    <property type="match status" value="1"/>
</dbReference>
<dbReference type="Pfam" id="PF01584">
    <property type="entry name" value="CheW"/>
    <property type="match status" value="1"/>
</dbReference>
<comment type="caution">
    <text evidence="11">The sequence shown here is derived from an EMBL/GenBank/DDBJ whole genome shotgun (WGS) entry which is preliminary data.</text>
</comment>
<dbReference type="InterPro" id="IPR002545">
    <property type="entry name" value="CheW-lke_dom"/>
</dbReference>
<gene>
    <name evidence="11" type="ORF">JFN90_01790</name>
</gene>
<evidence type="ECO:0000259" key="10">
    <source>
        <dbReference type="PROSITE" id="PS50894"/>
    </source>
</evidence>
<evidence type="ECO:0000256" key="4">
    <source>
        <dbReference type="ARBA" id="ARBA00022679"/>
    </source>
</evidence>
<feature type="modified residue" description="Phosphohistidine" evidence="6">
    <location>
        <position position="50"/>
    </location>
</feature>
<dbReference type="SMART" id="SM00387">
    <property type="entry name" value="HATPase_c"/>
    <property type="match status" value="1"/>
</dbReference>
<dbReference type="PROSITE" id="PS50894">
    <property type="entry name" value="HPT"/>
    <property type="match status" value="1"/>
</dbReference>
<dbReference type="CDD" id="cd00731">
    <property type="entry name" value="CheA_reg"/>
    <property type="match status" value="1"/>
</dbReference>
<evidence type="ECO:0000313" key="11">
    <source>
        <dbReference type="EMBL" id="MBJ6798863.1"/>
    </source>
</evidence>
<dbReference type="Gene3D" id="2.30.30.40">
    <property type="entry name" value="SH3 Domains"/>
    <property type="match status" value="1"/>
</dbReference>
<organism evidence="11 12">
    <name type="scientific">Geomonas propionica</name>
    <dbReference type="NCBI Taxonomy" id="2798582"/>
    <lineage>
        <taxon>Bacteria</taxon>
        <taxon>Pseudomonadati</taxon>
        <taxon>Thermodesulfobacteriota</taxon>
        <taxon>Desulfuromonadia</taxon>
        <taxon>Geobacterales</taxon>
        <taxon>Geobacteraceae</taxon>
        <taxon>Geomonas</taxon>
    </lineage>
</organism>
<dbReference type="CDD" id="cd16916">
    <property type="entry name" value="HATPase_CheA-like"/>
    <property type="match status" value="1"/>
</dbReference>
<proteinExistence type="predicted"/>
<evidence type="ECO:0000256" key="3">
    <source>
        <dbReference type="ARBA" id="ARBA00022553"/>
    </source>
</evidence>
<dbReference type="PANTHER" id="PTHR43395">
    <property type="entry name" value="SENSOR HISTIDINE KINASE CHEA"/>
    <property type="match status" value="1"/>
</dbReference>
<evidence type="ECO:0000259" key="9">
    <source>
        <dbReference type="PROSITE" id="PS50851"/>
    </source>
</evidence>
<accession>A0ABS0YLT4</accession>
<sequence>MAIDCEDQELLDGFLAETTELLEKLDDDLISLEKSPEDADLMNRIFRSIHTVKGASSFLGFDMLVKVTHKTEDVLNRLRKLELTLTSEIMDVILEAVDLVKTLVADIKGGDIVERDLEGTIAKLIPYLSENAVEATVLAPVFAPKEEKAAAPAETPAQAAAAEPAAAAEARPAAPQEAKAEPAPAQQVAPAPQPKPQPVKEPQKAPAKGGGEDLADNSTVRVDVKRLDDLMNQVGELVLERNRMIQLHSDYQTGLSPADFGDDFGKLSKRLNFVTSELQMQVLKMRMLPVEKVFKKFPRIVRNLARDLGKEVDLVIYGEETELDRSVVDEIGDPLIHLIRNALDHGLETPDQRLASGKDRTGTVVLSAAHEGNQIVISIKDDGRGIDPDKIARKALDKGLVTDEQVAAMGTREILDLIFLPGFSTKEQTTDLSGRGVGMDVVRTNIRKLNGIIEIKNEVGHGSEFILKLPLTLAIIQSLLVEVEKEVYSIPLASVIETMRVSKKEFHMIGGQEVLKLRDSVLPLLRLQRTFGCNEVYTDRDTCYVVIVGVAEKRIGLIVTRLLGQQEVAIKSLGKFLSNLPGIGGSTIMGDGRVALIVDPIGLVGGAA</sequence>
<dbReference type="EMBL" id="JAEMHK010000001">
    <property type="protein sequence ID" value="MBJ6798863.1"/>
    <property type="molecule type" value="Genomic_DNA"/>
</dbReference>
<feature type="domain" description="Histidine kinase" evidence="8">
    <location>
        <begin position="268"/>
        <end position="473"/>
    </location>
</feature>
<dbReference type="RefSeq" id="WP_199393387.1">
    <property type="nucleotide sequence ID" value="NZ_JAEMHK010000001.1"/>
</dbReference>
<dbReference type="SUPFAM" id="SSF55874">
    <property type="entry name" value="ATPase domain of HSP90 chaperone/DNA topoisomerase II/histidine kinase"/>
    <property type="match status" value="1"/>
</dbReference>
<comment type="catalytic activity">
    <reaction evidence="1">
        <text>ATP + protein L-histidine = ADP + protein N-phospho-L-histidine.</text>
        <dbReference type="EC" id="2.7.13.3"/>
    </reaction>
</comment>
<keyword evidence="4" id="KW-0808">Transferase</keyword>
<feature type="region of interest" description="Disordered" evidence="7">
    <location>
        <begin position="149"/>
        <end position="220"/>
    </location>
</feature>
<dbReference type="SMART" id="SM00260">
    <property type="entry name" value="CheW"/>
    <property type="match status" value="1"/>
</dbReference>
<dbReference type="InterPro" id="IPR004105">
    <property type="entry name" value="CheA-like_dim"/>
</dbReference>
<feature type="compositionally biased region" description="Low complexity" evidence="7">
    <location>
        <begin position="150"/>
        <end position="190"/>
    </location>
</feature>
<dbReference type="PROSITE" id="PS50109">
    <property type="entry name" value="HIS_KIN"/>
    <property type="match status" value="1"/>
</dbReference>
<evidence type="ECO:0000256" key="6">
    <source>
        <dbReference type="PROSITE-ProRule" id="PRU00110"/>
    </source>
</evidence>
<dbReference type="InterPro" id="IPR036097">
    <property type="entry name" value="HisK_dim/P_sf"/>
</dbReference>
<evidence type="ECO:0000259" key="8">
    <source>
        <dbReference type="PROSITE" id="PS50109"/>
    </source>
</evidence>
<keyword evidence="3 6" id="KW-0597">Phosphoprotein</keyword>
<keyword evidence="5" id="KW-0418">Kinase</keyword>
<dbReference type="SUPFAM" id="SSF47384">
    <property type="entry name" value="Homodimeric domain of signal transducing histidine kinase"/>
    <property type="match status" value="1"/>
</dbReference>
<dbReference type="Pfam" id="PF02895">
    <property type="entry name" value="H-kinase_dim"/>
    <property type="match status" value="1"/>
</dbReference>
<dbReference type="InterPro" id="IPR005467">
    <property type="entry name" value="His_kinase_dom"/>
</dbReference>
<evidence type="ECO:0000256" key="7">
    <source>
        <dbReference type="SAM" id="MobiDB-lite"/>
    </source>
</evidence>
<dbReference type="InterPro" id="IPR037006">
    <property type="entry name" value="CheA-like_homodim_sf"/>
</dbReference>
<protein>
    <recommendedName>
        <fullName evidence="2">histidine kinase</fullName>
        <ecNumber evidence="2">2.7.13.3</ecNumber>
    </recommendedName>
</protein>
<dbReference type="SMART" id="SM00073">
    <property type="entry name" value="HPT"/>
    <property type="match status" value="1"/>
</dbReference>
<keyword evidence="12" id="KW-1185">Reference proteome</keyword>
<evidence type="ECO:0000256" key="5">
    <source>
        <dbReference type="ARBA" id="ARBA00022777"/>
    </source>
</evidence>
<dbReference type="Gene3D" id="1.20.120.160">
    <property type="entry name" value="HPT domain"/>
    <property type="match status" value="1"/>
</dbReference>
<dbReference type="PRINTS" id="PR00344">
    <property type="entry name" value="BCTRLSENSOR"/>
</dbReference>
<dbReference type="Proteomes" id="UP000641025">
    <property type="component" value="Unassembled WGS sequence"/>
</dbReference>
<feature type="domain" description="CheW-like" evidence="9">
    <location>
        <begin position="475"/>
        <end position="608"/>
    </location>
</feature>
<dbReference type="Gene3D" id="1.10.287.560">
    <property type="entry name" value="Histidine kinase CheA-like, homodimeric domain"/>
    <property type="match status" value="1"/>
</dbReference>
<dbReference type="InterPro" id="IPR036061">
    <property type="entry name" value="CheW-like_dom_sf"/>
</dbReference>
<dbReference type="SMART" id="SM01231">
    <property type="entry name" value="H-kinase_dim"/>
    <property type="match status" value="1"/>
</dbReference>
<evidence type="ECO:0000256" key="2">
    <source>
        <dbReference type="ARBA" id="ARBA00012438"/>
    </source>
</evidence>
<dbReference type="InterPro" id="IPR036641">
    <property type="entry name" value="HPT_dom_sf"/>
</dbReference>
<dbReference type="SUPFAM" id="SSF47226">
    <property type="entry name" value="Histidine-containing phosphotransfer domain, HPT domain"/>
    <property type="match status" value="1"/>
</dbReference>
<dbReference type="SUPFAM" id="SSF50341">
    <property type="entry name" value="CheW-like"/>
    <property type="match status" value="1"/>
</dbReference>
<dbReference type="EC" id="2.7.13.3" evidence="2"/>
<feature type="domain" description="HPt" evidence="10">
    <location>
        <begin position="3"/>
        <end position="107"/>
    </location>
</feature>
<name>A0ABS0YLT4_9BACT</name>
<dbReference type="InterPro" id="IPR004358">
    <property type="entry name" value="Sig_transdc_His_kin-like_C"/>
</dbReference>
<dbReference type="InterPro" id="IPR051315">
    <property type="entry name" value="Bact_Chemotaxis_CheA"/>
</dbReference>
<dbReference type="InterPro" id="IPR003594">
    <property type="entry name" value="HATPase_dom"/>
</dbReference>
<dbReference type="CDD" id="cd00088">
    <property type="entry name" value="HPT"/>
    <property type="match status" value="1"/>
</dbReference>
<dbReference type="Gene3D" id="3.30.565.10">
    <property type="entry name" value="Histidine kinase-like ATPase, C-terminal domain"/>
    <property type="match status" value="1"/>
</dbReference>
<dbReference type="PANTHER" id="PTHR43395:SF1">
    <property type="entry name" value="CHEMOTAXIS PROTEIN CHEA"/>
    <property type="match status" value="1"/>
</dbReference>
<dbReference type="InterPro" id="IPR008207">
    <property type="entry name" value="Sig_transdc_His_kin_Hpt_dom"/>
</dbReference>
<evidence type="ECO:0000313" key="12">
    <source>
        <dbReference type="Proteomes" id="UP000641025"/>
    </source>
</evidence>
<dbReference type="InterPro" id="IPR036890">
    <property type="entry name" value="HATPase_C_sf"/>
</dbReference>
<reference evidence="11 12" key="1">
    <citation type="submission" date="2020-12" db="EMBL/GenBank/DDBJ databases">
        <title>Geomonas sp. Red259, isolated from paddy soil.</title>
        <authorList>
            <person name="Xu Z."/>
            <person name="Zhang Z."/>
            <person name="Masuda Y."/>
            <person name="Itoh H."/>
            <person name="Senoo K."/>
        </authorList>
    </citation>
    <scope>NUCLEOTIDE SEQUENCE [LARGE SCALE GENOMIC DNA]</scope>
    <source>
        <strain evidence="11 12">Red259</strain>
    </source>
</reference>